<keyword evidence="3" id="KW-0238">DNA-binding</keyword>
<evidence type="ECO:0000256" key="5">
    <source>
        <dbReference type="ARBA" id="ARBA00023242"/>
    </source>
</evidence>
<keyword evidence="2" id="KW-0805">Transcription regulation</keyword>
<dbReference type="Gramene" id="AUR62035292-RA">
    <property type="protein sequence ID" value="AUR62035292-RA:cds"/>
    <property type="gene ID" value="AUR62035292"/>
</dbReference>
<evidence type="ECO:0000256" key="4">
    <source>
        <dbReference type="ARBA" id="ARBA00023163"/>
    </source>
</evidence>
<keyword evidence="5" id="KW-0539">Nucleus</keyword>
<evidence type="ECO:0000256" key="6">
    <source>
        <dbReference type="SAM" id="MobiDB-lite"/>
    </source>
</evidence>
<dbReference type="InterPro" id="IPR017887">
    <property type="entry name" value="TF_TCP_subgr"/>
</dbReference>
<keyword evidence="9" id="KW-1185">Reference proteome</keyword>
<sequence length="208" mass="23189">MQDETTNVDQRIGGINNPGEKAAAKKGIKKRQDRVGGSSKRRTGKKDRHSKIHTAHGPRDRRMRLSLQIARKFFDLQDMLGFDKASKTIEWLFNKSKAAIKDLSDKSCTSILPSSPLEEMIKVNLQQPLEDHMASVGIIEKFLATTASSSIDDSQDEALARAFSMDLGQFGAISTTMEGTMVVNSEYNQVQGHNCAFMDRTYNQGYID</sequence>
<dbReference type="GO" id="GO:2000032">
    <property type="term" value="P:regulation of secondary shoot formation"/>
    <property type="evidence" value="ECO:0007669"/>
    <property type="project" value="TreeGrafter"/>
</dbReference>
<dbReference type="Proteomes" id="UP000596660">
    <property type="component" value="Unplaced"/>
</dbReference>
<dbReference type="GO" id="GO:0005634">
    <property type="term" value="C:nucleus"/>
    <property type="evidence" value="ECO:0007669"/>
    <property type="project" value="UniProtKB-SubCell"/>
</dbReference>
<dbReference type="PANTHER" id="PTHR31072:SF87">
    <property type="entry name" value="TRANSCRIPTION FACTOR TCP12"/>
    <property type="match status" value="1"/>
</dbReference>
<feature type="region of interest" description="Disordered" evidence="6">
    <location>
        <begin position="1"/>
        <end position="60"/>
    </location>
</feature>
<dbReference type="InterPro" id="IPR005333">
    <property type="entry name" value="Transcription_factor_TCP"/>
</dbReference>
<dbReference type="AlphaFoldDB" id="A0A803MU70"/>
<evidence type="ECO:0000259" key="7">
    <source>
        <dbReference type="PROSITE" id="PS51369"/>
    </source>
</evidence>
<evidence type="ECO:0000313" key="8">
    <source>
        <dbReference type="EnsemblPlants" id="AUR62035292-RA:cds"/>
    </source>
</evidence>
<keyword evidence="4" id="KW-0804">Transcription</keyword>
<name>A0A803MU70_CHEQI</name>
<dbReference type="GO" id="GO:0003700">
    <property type="term" value="F:DNA-binding transcription factor activity"/>
    <property type="evidence" value="ECO:0007669"/>
    <property type="project" value="InterPro"/>
</dbReference>
<evidence type="ECO:0000256" key="1">
    <source>
        <dbReference type="ARBA" id="ARBA00004123"/>
    </source>
</evidence>
<dbReference type="EnsemblPlants" id="AUR62035292-RA">
    <property type="protein sequence ID" value="AUR62035292-RA:cds"/>
    <property type="gene ID" value="AUR62035292"/>
</dbReference>
<dbReference type="Pfam" id="PF03634">
    <property type="entry name" value="TCP"/>
    <property type="match status" value="1"/>
</dbReference>
<protein>
    <recommendedName>
        <fullName evidence="7">TCP domain-containing protein</fullName>
    </recommendedName>
</protein>
<feature type="compositionally biased region" description="Basic residues" evidence="6">
    <location>
        <begin position="39"/>
        <end position="60"/>
    </location>
</feature>
<evidence type="ECO:0000256" key="2">
    <source>
        <dbReference type="ARBA" id="ARBA00023015"/>
    </source>
</evidence>
<reference evidence="8" key="1">
    <citation type="journal article" date="2017" name="Nature">
        <title>The genome of Chenopodium quinoa.</title>
        <authorList>
            <person name="Jarvis D.E."/>
            <person name="Ho Y.S."/>
            <person name="Lightfoot D.J."/>
            <person name="Schmoeckel S.M."/>
            <person name="Li B."/>
            <person name="Borm T.J.A."/>
            <person name="Ohyanagi H."/>
            <person name="Mineta K."/>
            <person name="Michell C.T."/>
            <person name="Saber N."/>
            <person name="Kharbatia N.M."/>
            <person name="Rupper R.R."/>
            <person name="Sharp A.R."/>
            <person name="Dally N."/>
            <person name="Boughton B.A."/>
            <person name="Woo Y.H."/>
            <person name="Gao G."/>
            <person name="Schijlen E.G.W.M."/>
            <person name="Guo X."/>
            <person name="Momin A.A."/>
            <person name="Negrao S."/>
            <person name="Al-Babili S."/>
            <person name="Gehring C."/>
            <person name="Roessner U."/>
            <person name="Jung C."/>
            <person name="Murphy K."/>
            <person name="Arold S.T."/>
            <person name="Gojobori T."/>
            <person name="van der Linden C.G."/>
            <person name="van Loo E.N."/>
            <person name="Jellen E.N."/>
            <person name="Maughan P.J."/>
            <person name="Tester M."/>
        </authorList>
    </citation>
    <scope>NUCLEOTIDE SEQUENCE [LARGE SCALE GENOMIC DNA]</scope>
    <source>
        <strain evidence="8">cv. PI 614886</strain>
    </source>
</reference>
<proteinExistence type="predicted"/>
<dbReference type="PROSITE" id="PS51369">
    <property type="entry name" value="TCP"/>
    <property type="match status" value="1"/>
</dbReference>
<feature type="domain" description="TCP" evidence="7">
    <location>
        <begin position="45"/>
        <end position="103"/>
    </location>
</feature>
<reference evidence="8" key="2">
    <citation type="submission" date="2021-03" db="UniProtKB">
        <authorList>
            <consortium name="EnsemblPlants"/>
        </authorList>
    </citation>
    <scope>IDENTIFICATION</scope>
</reference>
<evidence type="ECO:0000313" key="9">
    <source>
        <dbReference type="Proteomes" id="UP000596660"/>
    </source>
</evidence>
<dbReference type="PANTHER" id="PTHR31072">
    <property type="entry name" value="TRANSCRIPTION FACTOR TCP4-RELATED"/>
    <property type="match status" value="1"/>
</dbReference>
<evidence type="ECO:0000256" key="3">
    <source>
        <dbReference type="ARBA" id="ARBA00023125"/>
    </source>
</evidence>
<accession>A0A803MU70</accession>
<organism evidence="8 9">
    <name type="scientific">Chenopodium quinoa</name>
    <name type="common">Quinoa</name>
    <dbReference type="NCBI Taxonomy" id="63459"/>
    <lineage>
        <taxon>Eukaryota</taxon>
        <taxon>Viridiplantae</taxon>
        <taxon>Streptophyta</taxon>
        <taxon>Embryophyta</taxon>
        <taxon>Tracheophyta</taxon>
        <taxon>Spermatophyta</taxon>
        <taxon>Magnoliopsida</taxon>
        <taxon>eudicotyledons</taxon>
        <taxon>Gunneridae</taxon>
        <taxon>Pentapetalae</taxon>
        <taxon>Caryophyllales</taxon>
        <taxon>Chenopodiaceae</taxon>
        <taxon>Chenopodioideae</taxon>
        <taxon>Atripliceae</taxon>
        <taxon>Chenopodium</taxon>
    </lineage>
</organism>
<dbReference type="GO" id="GO:0043565">
    <property type="term" value="F:sequence-specific DNA binding"/>
    <property type="evidence" value="ECO:0007669"/>
    <property type="project" value="TreeGrafter"/>
</dbReference>
<comment type="subcellular location">
    <subcellularLocation>
        <location evidence="1">Nucleus</location>
    </subcellularLocation>
</comment>